<dbReference type="RefSeq" id="WP_160770524.1">
    <property type="nucleotide sequence ID" value="NZ_WTYV01000001.1"/>
</dbReference>
<evidence type="ECO:0000313" key="2">
    <source>
        <dbReference type="EMBL" id="MXO70633.1"/>
    </source>
</evidence>
<dbReference type="OrthoDB" id="7406594at2"/>
<keyword evidence="3" id="KW-1185">Reference proteome</keyword>
<sequence>MAALAWLAQPATAQQRDANDPAGMFRDRNAPAAPAATPAPDPLTYADLVSLAQASELVLRVEIRDQRNVPVERAPGLAPGHARLYLQARTQALLAGAGPVGENSAFLTDVPLDARGRRPNLKRGVYLLFANRVPGRPGELVLVGRGAMQVADPLLEQRLRTVLTQLVQSTVPPVIEGVREAISVPGNLAGESETQVFLATQGGQPVSLSVVRRPGMPPAWGVSWSEIVDQSARPPQPETLEWFALACRLPDSLPESAFLQSDPASRTRAREDYAFVRRELGNCARTI</sequence>
<feature type="region of interest" description="Disordered" evidence="1">
    <location>
        <begin position="7"/>
        <end position="39"/>
    </location>
</feature>
<name>A0A844YY22_9SPHN</name>
<proteinExistence type="predicted"/>
<dbReference type="Proteomes" id="UP000466966">
    <property type="component" value="Unassembled WGS sequence"/>
</dbReference>
<evidence type="ECO:0000256" key="1">
    <source>
        <dbReference type="SAM" id="MobiDB-lite"/>
    </source>
</evidence>
<dbReference type="EMBL" id="WTYV01000001">
    <property type="protein sequence ID" value="MXO70633.1"/>
    <property type="molecule type" value="Genomic_DNA"/>
</dbReference>
<dbReference type="AlphaFoldDB" id="A0A844YY22"/>
<organism evidence="2 3">
    <name type="scientific">Alteraurantiacibacter buctensis</name>
    <dbReference type="NCBI Taxonomy" id="1503981"/>
    <lineage>
        <taxon>Bacteria</taxon>
        <taxon>Pseudomonadati</taxon>
        <taxon>Pseudomonadota</taxon>
        <taxon>Alphaproteobacteria</taxon>
        <taxon>Sphingomonadales</taxon>
        <taxon>Erythrobacteraceae</taxon>
        <taxon>Alteraurantiacibacter</taxon>
    </lineage>
</organism>
<evidence type="ECO:0000313" key="3">
    <source>
        <dbReference type="Proteomes" id="UP000466966"/>
    </source>
</evidence>
<comment type="caution">
    <text evidence="2">The sequence shown here is derived from an EMBL/GenBank/DDBJ whole genome shotgun (WGS) entry which is preliminary data.</text>
</comment>
<reference evidence="2 3" key="1">
    <citation type="submission" date="2019-12" db="EMBL/GenBank/DDBJ databases">
        <title>Genomic-based taxomic classification of the family Erythrobacteraceae.</title>
        <authorList>
            <person name="Xu L."/>
        </authorList>
    </citation>
    <scope>NUCLEOTIDE SEQUENCE [LARGE SCALE GENOMIC DNA]</scope>
    <source>
        <strain evidence="2 3">M0322</strain>
    </source>
</reference>
<protein>
    <submittedName>
        <fullName evidence="2">Uncharacterized protein</fullName>
    </submittedName>
</protein>
<gene>
    <name evidence="2" type="ORF">GRI99_03180</name>
</gene>
<accession>A0A844YY22</accession>